<dbReference type="EMBL" id="FBWH01000018">
    <property type="protein sequence ID" value="CUX25267.1"/>
    <property type="molecule type" value="Genomic_DNA"/>
</dbReference>
<evidence type="ECO:0000313" key="2">
    <source>
        <dbReference type="Proteomes" id="UP000191812"/>
    </source>
</evidence>
<name>A0ABM9VES9_9HYPH</name>
<sequence>MDPRVKPEDDGAFRREVEARNPVSGHISTRSGVCPFSYFTVRAQTARQIQLSRSPKGVSASKFLVPILLLSPDRLGLSALSPEEDDLPALFSRVSRSAWSDAIVLFSSSWAFASVVWASSDCFAAICDFSSETVEDEVEDERTEAAMFVPETAETMGRLVAEV</sequence>
<reference evidence="1 2" key="1">
    <citation type="submission" date="2016-01" db="EMBL/GenBank/DDBJ databases">
        <authorList>
            <person name="Regsiter A."/>
            <person name="william w."/>
        </authorList>
    </citation>
    <scope>NUCLEOTIDE SEQUENCE [LARGE SCALE GENOMIC DNA]</scope>
    <source>
        <strain evidence="1 2">CFBP 6927</strain>
    </source>
</reference>
<evidence type="ECO:0008006" key="3">
    <source>
        <dbReference type="Google" id="ProtNLM"/>
    </source>
</evidence>
<gene>
    <name evidence="1" type="ORF">AGR13a_Cc250037</name>
</gene>
<dbReference type="Proteomes" id="UP000191812">
    <property type="component" value="Unassembled WGS sequence"/>
</dbReference>
<keyword evidence="2" id="KW-1185">Reference proteome</keyword>
<proteinExistence type="predicted"/>
<organism evidence="1 2">
    <name type="scientific">Agrobacterium genomosp. 13 str. CFBP 6927</name>
    <dbReference type="NCBI Taxonomy" id="1183428"/>
    <lineage>
        <taxon>Bacteria</taxon>
        <taxon>Pseudomonadati</taxon>
        <taxon>Pseudomonadota</taxon>
        <taxon>Alphaproteobacteria</taxon>
        <taxon>Hyphomicrobiales</taxon>
        <taxon>Rhizobiaceae</taxon>
        <taxon>Rhizobium/Agrobacterium group</taxon>
        <taxon>Agrobacterium</taxon>
        <taxon>Agrobacterium tumefaciens complex</taxon>
    </lineage>
</organism>
<comment type="caution">
    <text evidence="1">The sequence shown here is derived from an EMBL/GenBank/DDBJ whole genome shotgun (WGS) entry which is preliminary data.</text>
</comment>
<evidence type="ECO:0000313" key="1">
    <source>
        <dbReference type="EMBL" id="CUX25267.1"/>
    </source>
</evidence>
<accession>A0ABM9VES9</accession>
<protein>
    <recommendedName>
        <fullName evidence="3">Transmembrane protein</fullName>
    </recommendedName>
</protein>